<dbReference type="EC" id="6.3.4.-" evidence="3"/>
<reference evidence="5" key="1">
    <citation type="submission" date="2018-09" db="EMBL/GenBank/DDBJ databases">
        <authorList>
            <person name="Zhu H."/>
        </authorList>
    </citation>
    <scope>NUCLEOTIDE SEQUENCE [LARGE SCALE GENOMIC DNA]</scope>
    <source>
        <strain evidence="5">K2R23-3</strain>
    </source>
</reference>
<comment type="subcellular location">
    <subcellularLocation>
        <location evidence="3">Cytoplasm</location>
    </subcellularLocation>
</comment>
<evidence type="ECO:0000256" key="1">
    <source>
        <dbReference type="ARBA" id="ARBA00022598"/>
    </source>
</evidence>
<proteinExistence type="inferred from homology"/>
<dbReference type="HAMAP" id="MF_01539">
    <property type="entry name" value="TmcAL"/>
    <property type="match status" value="1"/>
</dbReference>
<dbReference type="SUPFAM" id="SSF52374">
    <property type="entry name" value="Nucleotidylyl transferase"/>
    <property type="match status" value="1"/>
</dbReference>
<keyword evidence="3" id="KW-0547">Nucleotide-binding</keyword>
<dbReference type="PANTHER" id="PTHR37825:SF1">
    <property type="entry name" value="TRNA(MET) CYTIDINE ACETATE LIGASE"/>
    <property type="match status" value="1"/>
</dbReference>
<dbReference type="GO" id="GO:0016740">
    <property type="term" value="F:transferase activity"/>
    <property type="evidence" value="ECO:0007669"/>
    <property type="project" value="UniProtKB-KW"/>
</dbReference>
<keyword evidence="3" id="KW-0694">RNA-binding</keyword>
<keyword evidence="3" id="KW-0067">ATP-binding</keyword>
<keyword evidence="5" id="KW-1185">Reference proteome</keyword>
<comment type="similarity">
    <text evidence="3">Belongs to the TmcAL family.</text>
</comment>
<keyword evidence="3" id="KW-0820">tRNA-binding</keyword>
<dbReference type="Gene3D" id="3.40.50.620">
    <property type="entry name" value="HUPs"/>
    <property type="match status" value="1"/>
</dbReference>
<evidence type="ECO:0000256" key="3">
    <source>
        <dbReference type="HAMAP-Rule" id="MF_01539"/>
    </source>
</evidence>
<organism evidence="4 5">
    <name type="scientific">Paenisporosarcina cavernae</name>
    <dbReference type="NCBI Taxonomy" id="2320858"/>
    <lineage>
        <taxon>Bacteria</taxon>
        <taxon>Bacillati</taxon>
        <taxon>Bacillota</taxon>
        <taxon>Bacilli</taxon>
        <taxon>Bacillales</taxon>
        <taxon>Caryophanaceae</taxon>
        <taxon>Paenisporosarcina</taxon>
    </lineage>
</organism>
<dbReference type="Proteomes" id="UP000265725">
    <property type="component" value="Chromosome"/>
</dbReference>
<dbReference type="AlphaFoldDB" id="A0A385YQU9"/>
<accession>A0A385YQU9</accession>
<gene>
    <name evidence="3" type="primary">tmcAL</name>
    <name evidence="4" type="ORF">D3873_04345</name>
</gene>
<comment type="catalytic activity">
    <reaction evidence="3">
        <text>cytidine(34) in elongator tRNA(Met) + acetate + ATP = N(4)-acetylcytidine(34) in elongator tRNA(Met) + AMP + diphosphate</text>
        <dbReference type="Rhea" id="RHEA:58144"/>
        <dbReference type="Rhea" id="RHEA-COMP:10693"/>
        <dbReference type="Rhea" id="RHEA-COMP:10694"/>
        <dbReference type="ChEBI" id="CHEBI:30089"/>
        <dbReference type="ChEBI" id="CHEBI:30616"/>
        <dbReference type="ChEBI" id="CHEBI:33019"/>
        <dbReference type="ChEBI" id="CHEBI:74900"/>
        <dbReference type="ChEBI" id="CHEBI:82748"/>
        <dbReference type="ChEBI" id="CHEBI:456215"/>
    </reaction>
</comment>
<feature type="binding site" evidence="3">
    <location>
        <begin position="7"/>
        <end position="20"/>
    </location>
    <ligand>
        <name>ATP</name>
        <dbReference type="ChEBI" id="CHEBI:30616"/>
    </ligand>
</feature>
<dbReference type="GO" id="GO:0005524">
    <property type="term" value="F:ATP binding"/>
    <property type="evidence" value="ECO:0007669"/>
    <property type="project" value="UniProtKB-KW"/>
</dbReference>
<evidence type="ECO:0000313" key="5">
    <source>
        <dbReference type="Proteomes" id="UP000265725"/>
    </source>
</evidence>
<dbReference type="GO" id="GO:0016879">
    <property type="term" value="F:ligase activity, forming carbon-nitrogen bonds"/>
    <property type="evidence" value="ECO:0007669"/>
    <property type="project" value="UniProtKB-UniRule"/>
</dbReference>
<evidence type="ECO:0000313" key="4">
    <source>
        <dbReference type="EMBL" id="AYC29145.1"/>
    </source>
</evidence>
<protein>
    <recommendedName>
        <fullName evidence="3">tRNA(Met) cytidine acetate ligase</fullName>
        <ecNumber evidence="3">6.3.4.-</ecNumber>
    </recommendedName>
</protein>
<dbReference type="GO" id="GO:0000049">
    <property type="term" value="F:tRNA binding"/>
    <property type="evidence" value="ECO:0007669"/>
    <property type="project" value="UniProtKB-KW"/>
</dbReference>
<keyword evidence="2 3" id="KW-0819">tRNA processing</keyword>
<dbReference type="NCBIfam" id="NF010191">
    <property type="entry name" value="PRK13670.1"/>
    <property type="match status" value="1"/>
</dbReference>
<comment type="function">
    <text evidence="3">Catalyzes the formation of N(4)-acetylcytidine (ac(4)C) at the wobble position of elongator tRNA(Met), using acetate and ATP as substrates. First activates an acetate ion to form acetyladenylate (Ac-AMP) and then transfers the acetyl group to tRNA to form ac(4)C34.</text>
</comment>
<dbReference type="InterPro" id="IPR008513">
    <property type="entry name" value="tRNA(Met)_cyd_acetate_ligase"/>
</dbReference>
<dbReference type="KEGG" id="paek:D3873_04345"/>
<evidence type="ECO:0000256" key="2">
    <source>
        <dbReference type="ARBA" id="ARBA00022694"/>
    </source>
</evidence>
<dbReference type="Pfam" id="PF05636">
    <property type="entry name" value="HIGH_NTase1"/>
    <property type="match status" value="1"/>
</dbReference>
<name>A0A385YQU9_9BACL</name>
<keyword evidence="1 3" id="KW-0436">Ligase</keyword>
<sequence length="403" mass="45546">MRAAGIVVEHNPFHNGHLHHIKETREITGCDVVIAVMSGNFLQRGEPALVNKWSRTEMALNGGADIVIELPYVFATAQASEFARGAITLLDSLKCESFCFGSEEGNTATFLETLHILDLHKGEYNAEIHRHMQDGVSYPNALNKAFHFIQQKTEKKLVDLSKPNNILGYHYMEAAVARNSSMKPLTIQRIIAGYHDDIEEGVNIASATGIRKALFDPDSTADIHDYVPDSTAKLLQGWEQEWGLFANWELFWPYLRYSILRLSKDELKTFAEVTEGMEHAIARAAKETTAFHDFMERIKSKRFTWTRIQRMLTHILTGFTWDDLHQLTTPSYIRLLGMNSTGQDYLNAIKSDVPLPVISKVGKTTDPMLLLDCQTTDIYMSLLTNGSHPQALQLDWKTPPIIL</sequence>
<dbReference type="EMBL" id="CP032418">
    <property type="protein sequence ID" value="AYC29145.1"/>
    <property type="molecule type" value="Genomic_DNA"/>
</dbReference>
<feature type="binding site" evidence="3">
    <location>
        <position position="164"/>
    </location>
    <ligand>
        <name>ATP</name>
        <dbReference type="ChEBI" id="CHEBI:30616"/>
    </ligand>
</feature>
<feature type="binding site" evidence="3">
    <location>
        <position position="101"/>
    </location>
    <ligand>
        <name>ATP</name>
        <dbReference type="ChEBI" id="CHEBI:30616"/>
    </ligand>
</feature>
<dbReference type="RefSeq" id="WP_119882886.1">
    <property type="nucleotide sequence ID" value="NZ_CP032418.1"/>
</dbReference>
<keyword evidence="4" id="KW-0808">Transferase</keyword>
<dbReference type="PANTHER" id="PTHR37825">
    <property type="entry name" value="TRNA(MET) CYTIDINE ACETATE LIGASE"/>
    <property type="match status" value="1"/>
</dbReference>
<feature type="binding site" evidence="3">
    <location>
        <begin position="189"/>
        <end position="190"/>
    </location>
    <ligand>
        <name>ATP</name>
        <dbReference type="ChEBI" id="CHEBI:30616"/>
    </ligand>
</feature>
<keyword evidence="3" id="KW-0963">Cytoplasm</keyword>
<dbReference type="OrthoDB" id="9769796at2"/>
<dbReference type="InterPro" id="IPR014729">
    <property type="entry name" value="Rossmann-like_a/b/a_fold"/>
</dbReference>
<dbReference type="GO" id="GO:0006400">
    <property type="term" value="P:tRNA modification"/>
    <property type="evidence" value="ECO:0007669"/>
    <property type="project" value="UniProtKB-UniRule"/>
</dbReference>
<dbReference type="GO" id="GO:0005737">
    <property type="term" value="C:cytoplasm"/>
    <property type="evidence" value="ECO:0007669"/>
    <property type="project" value="UniProtKB-SubCell"/>
</dbReference>